<accession>A0ABD2XL32</accession>
<feature type="compositionally biased region" description="Basic and acidic residues" evidence="6">
    <location>
        <begin position="81"/>
        <end position="125"/>
    </location>
</feature>
<evidence type="ECO:0000256" key="3">
    <source>
        <dbReference type="ARBA" id="ARBA00010803"/>
    </source>
</evidence>
<feature type="compositionally biased region" description="Acidic residues" evidence="6">
    <location>
        <begin position="70"/>
        <end position="80"/>
    </location>
</feature>
<dbReference type="PANTHER" id="PTHR13386:SF1">
    <property type="entry name" value="HISTONE PARYLATION FACTOR 1"/>
    <property type="match status" value="1"/>
</dbReference>
<evidence type="ECO:0000313" key="8">
    <source>
        <dbReference type="EMBL" id="KAL3405947.1"/>
    </source>
</evidence>
<dbReference type="GO" id="GO:0005634">
    <property type="term" value="C:nucleus"/>
    <property type="evidence" value="ECO:0007669"/>
    <property type="project" value="UniProtKB-SubCell"/>
</dbReference>
<comment type="similarity">
    <text evidence="3">Belongs to the HPF1 family.</text>
</comment>
<dbReference type="Pfam" id="PF10228">
    <property type="entry name" value="HPF1"/>
    <property type="match status" value="2"/>
</dbReference>
<evidence type="ECO:0000256" key="5">
    <source>
        <dbReference type="ARBA" id="ARBA00023242"/>
    </source>
</evidence>
<reference evidence="8 9" key="1">
    <citation type="journal article" date="2024" name="bioRxiv">
        <title>A reference genome for Trichogramma kaykai: A tiny desert-dwelling parasitoid wasp with competing sex-ratio distorters.</title>
        <authorList>
            <person name="Culotta J."/>
            <person name="Lindsey A.R."/>
        </authorList>
    </citation>
    <scope>NUCLEOTIDE SEQUENCE [LARGE SCALE GENOMIC DNA]</scope>
    <source>
        <strain evidence="8 9">KSX58</strain>
    </source>
</reference>
<feature type="compositionally biased region" description="Basic and acidic residues" evidence="6">
    <location>
        <begin position="153"/>
        <end position="167"/>
    </location>
</feature>
<dbReference type="Proteomes" id="UP001627154">
    <property type="component" value="Unassembled WGS sequence"/>
</dbReference>
<keyword evidence="4" id="KW-0158">Chromosome</keyword>
<comment type="caution">
    <text evidence="8">The sequence shown here is derived from an EMBL/GenBank/DDBJ whole genome shotgun (WGS) entry which is preliminary data.</text>
</comment>
<sequence>MSSPTKTVNDDDVEDTRALCRYGKDCYQKNPDHHKKFRHPDKNNSNAKRKSPGDDYEQSLVSKKPRSEDSTCDVVDEEVSEDVKKTSEVKDQNKQDDSKNLLEKNNVIDETDKNHEDKNGEETKVVSENVNHETMNNQTKNEKTNSEKCSITKKSDVKDSVTMDKNGKKSSTNKSDCEQLSITKNKVAENKNKNSPKAESVKNSLEQTHQLIQDVFLFPMPSDFYKFYDMCQRLKPSDPTNALRLVGLILVGPFDILAGKITKDTPNLDSFLTHWRYYYDPPEFQVCTILLKRENFIFQSNYFLLQTVLKGNDKEGLHFGYWRDRPSGDPAFVAANSSNVNHKIIPVAENIFGAVINYLEEKIKKATPFERTSFTNLLGRLKASAKEYGFPIESKTPKMKSREKNVVARTIHGAGIVCPFNKKTQLGYRELSVTDDALLKIVKKIEEAKDDDEKNSARGELQEVVRLATIAGDECDFGTCLELGHDLFSTGCADVQNAALSVLSIAYNQLERQPFLKIVEAHMKNRKKDCNVSALPKQN</sequence>
<feature type="compositionally biased region" description="Polar residues" evidence="6">
    <location>
        <begin position="126"/>
        <end position="139"/>
    </location>
</feature>
<dbReference type="GO" id="GO:0005694">
    <property type="term" value="C:chromosome"/>
    <property type="evidence" value="ECO:0007669"/>
    <property type="project" value="UniProtKB-SubCell"/>
</dbReference>
<evidence type="ECO:0000256" key="1">
    <source>
        <dbReference type="ARBA" id="ARBA00004123"/>
    </source>
</evidence>
<dbReference type="PANTHER" id="PTHR13386">
    <property type="entry name" value="HISTONE PARYLATION FACTOR 1"/>
    <property type="match status" value="1"/>
</dbReference>
<evidence type="ECO:0000259" key="7">
    <source>
        <dbReference type="Pfam" id="PF10283"/>
    </source>
</evidence>
<feature type="region of interest" description="Disordered" evidence="6">
    <location>
        <begin position="23"/>
        <end position="180"/>
    </location>
</feature>
<dbReference type="InterPro" id="IPR019406">
    <property type="entry name" value="APLF_PBZ"/>
</dbReference>
<keyword evidence="9" id="KW-1185">Reference proteome</keyword>
<proteinExistence type="inferred from homology"/>
<dbReference type="EMBL" id="JBJJXI010000019">
    <property type="protein sequence ID" value="KAL3405947.1"/>
    <property type="molecule type" value="Genomic_DNA"/>
</dbReference>
<name>A0ABD2XL32_9HYME</name>
<feature type="compositionally biased region" description="Polar residues" evidence="6">
    <location>
        <begin position="169"/>
        <end position="180"/>
    </location>
</feature>
<feature type="domain" description="PBZ-type" evidence="7">
    <location>
        <begin position="19"/>
        <end position="42"/>
    </location>
</feature>
<evidence type="ECO:0000256" key="4">
    <source>
        <dbReference type="ARBA" id="ARBA00022454"/>
    </source>
</evidence>
<evidence type="ECO:0000256" key="6">
    <source>
        <dbReference type="SAM" id="MobiDB-lite"/>
    </source>
</evidence>
<gene>
    <name evidence="8" type="ORF">TKK_001361</name>
</gene>
<dbReference type="InterPro" id="IPR019361">
    <property type="entry name" value="HPF1"/>
</dbReference>
<evidence type="ECO:0000256" key="2">
    <source>
        <dbReference type="ARBA" id="ARBA00004286"/>
    </source>
</evidence>
<dbReference type="AlphaFoldDB" id="A0ABD2XL32"/>
<comment type="subcellular location">
    <subcellularLocation>
        <location evidence="2">Chromosome</location>
    </subcellularLocation>
    <subcellularLocation>
        <location evidence="1">Nucleus</location>
    </subcellularLocation>
</comment>
<evidence type="ECO:0000313" key="9">
    <source>
        <dbReference type="Proteomes" id="UP001627154"/>
    </source>
</evidence>
<dbReference type="Pfam" id="PF10283">
    <property type="entry name" value="zf-CCHH"/>
    <property type="match status" value="1"/>
</dbReference>
<keyword evidence="5" id="KW-0539">Nucleus</keyword>
<organism evidence="8 9">
    <name type="scientific">Trichogramma kaykai</name>
    <dbReference type="NCBI Taxonomy" id="54128"/>
    <lineage>
        <taxon>Eukaryota</taxon>
        <taxon>Metazoa</taxon>
        <taxon>Ecdysozoa</taxon>
        <taxon>Arthropoda</taxon>
        <taxon>Hexapoda</taxon>
        <taxon>Insecta</taxon>
        <taxon>Pterygota</taxon>
        <taxon>Neoptera</taxon>
        <taxon>Endopterygota</taxon>
        <taxon>Hymenoptera</taxon>
        <taxon>Apocrita</taxon>
        <taxon>Proctotrupomorpha</taxon>
        <taxon>Chalcidoidea</taxon>
        <taxon>Trichogrammatidae</taxon>
        <taxon>Trichogramma</taxon>
    </lineage>
</organism>
<protein>
    <recommendedName>
        <fullName evidence="7">PBZ-type domain-containing protein</fullName>
    </recommendedName>
</protein>